<reference evidence="1" key="1">
    <citation type="journal article" date="2015" name="Nature">
        <title>Complex archaea that bridge the gap between prokaryotes and eukaryotes.</title>
        <authorList>
            <person name="Spang A."/>
            <person name="Saw J.H."/>
            <person name="Jorgensen S.L."/>
            <person name="Zaremba-Niedzwiedzka K."/>
            <person name="Martijn J."/>
            <person name="Lind A.E."/>
            <person name="van Eijk R."/>
            <person name="Schleper C."/>
            <person name="Guy L."/>
            <person name="Ettema T.J."/>
        </authorList>
    </citation>
    <scope>NUCLEOTIDE SEQUENCE</scope>
</reference>
<evidence type="ECO:0000313" key="1">
    <source>
        <dbReference type="EMBL" id="KKK89170.1"/>
    </source>
</evidence>
<name>A0A0F8ZT59_9ZZZZ</name>
<dbReference type="EMBL" id="LAZR01049639">
    <property type="protein sequence ID" value="KKK89170.1"/>
    <property type="molecule type" value="Genomic_DNA"/>
</dbReference>
<comment type="caution">
    <text evidence="1">The sequence shown here is derived from an EMBL/GenBank/DDBJ whole genome shotgun (WGS) entry which is preliminary data.</text>
</comment>
<protein>
    <submittedName>
        <fullName evidence="1">Uncharacterized protein</fullName>
    </submittedName>
</protein>
<proteinExistence type="predicted"/>
<accession>A0A0F8ZT59</accession>
<organism evidence="1">
    <name type="scientific">marine sediment metagenome</name>
    <dbReference type="NCBI Taxonomy" id="412755"/>
    <lineage>
        <taxon>unclassified sequences</taxon>
        <taxon>metagenomes</taxon>
        <taxon>ecological metagenomes</taxon>
    </lineage>
</organism>
<sequence>MPDKCAPSALAQLVVKQGPAAHPALTPSEGLLAFRTLENWQRNYLADSFTGMSERYKRAHGLPSRMRASLRRIAELARRNPRGRDEGGLPRLDGILVPAGDWKAVLGGIVVHTLKGWDGYVLVFVEGQLDTRRAVRLDLPTTVRLVARYDATITRTLRTP</sequence>
<dbReference type="AlphaFoldDB" id="A0A0F8ZT59"/>
<gene>
    <name evidence="1" type="ORF">LCGC14_2735840</name>
</gene>